<feature type="transmembrane region" description="Helical" evidence="1">
    <location>
        <begin position="32"/>
        <end position="52"/>
    </location>
</feature>
<name>A0A3D8SZY7_9HELO</name>
<keyword evidence="1" id="KW-1133">Transmembrane helix</keyword>
<dbReference type="EMBL" id="PDLN01000002">
    <property type="protein sequence ID" value="RDW91809.1"/>
    <property type="molecule type" value="Genomic_DNA"/>
</dbReference>
<dbReference type="Proteomes" id="UP000256328">
    <property type="component" value="Unassembled WGS sequence"/>
</dbReference>
<organism evidence="2 3">
    <name type="scientific">Coleophoma crateriformis</name>
    <dbReference type="NCBI Taxonomy" id="565419"/>
    <lineage>
        <taxon>Eukaryota</taxon>
        <taxon>Fungi</taxon>
        <taxon>Dikarya</taxon>
        <taxon>Ascomycota</taxon>
        <taxon>Pezizomycotina</taxon>
        <taxon>Leotiomycetes</taxon>
        <taxon>Helotiales</taxon>
        <taxon>Dermateaceae</taxon>
        <taxon>Coleophoma</taxon>
    </lineage>
</organism>
<comment type="caution">
    <text evidence="2">The sequence shown here is derived from an EMBL/GenBank/DDBJ whole genome shotgun (WGS) entry which is preliminary data.</text>
</comment>
<evidence type="ECO:0000313" key="2">
    <source>
        <dbReference type="EMBL" id="RDW91809.1"/>
    </source>
</evidence>
<keyword evidence="3" id="KW-1185">Reference proteome</keyword>
<dbReference type="AlphaFoldDB" id="A0A3D8SZY7"/>
<keyword evidence="1" id="KW-0812">Transmembrane</keyword>
<dbReference type="OrthoDB" id="10369945at2759"/>
<reference evidence="2 3" key="1">
    <citation type="journal article" date="2018" name="IMA Fungus">
        <title>IMA Genome-F 9: Draft genome sequence of Annulohypoxylon stygium, Aspergillus mulundensis, Berkeleyomyces basicola (syn. Thielaviopsis basicola), Ceratocystis smalleyi, two Cercospora beticola strains, Coleophoma cylindrospora, Fusarium fracticaudum, Phialophora cf. hyalina, and Morchella septimelata.</title>
        <authorList>
            <person name="Wingfield B.D."/>
            <person name="Bills G.F."/>
            <person name="Dong Y."/>
            <person name="Huang W."/>
            <person name="Nel W.J."/>
            <person name="Swalarsk-Parry B.S."/>
            <person name="Vaghefi N."/>
            <person name="Wilken P.M."/>
            <person name="An Z."/>
            <person name="de Beer Z.W."/>
            <person name="De Vos L."/>
            <person name="Chen L."/>
            <person name="Duong T.A."/>
            <person name="Gao Y."/>
            <person name="Hammerbacher A."/>
            <person name="Kikkert J.R."/>
            <person name="Li Y."/>
            <person name="Li H."/>
            <person name="Li K."/>
            <person name="Li Q."/>
            <person name="Liu X."/>
            <person name="Ma X."/>
            <person name="Naidoo K."/>
            <person name="Pethybridge S.J."/>
            <person name="Sun J."/>
            <person name="Steenkamp E.T."/>
            <person name="van der Nest M.A."/>
            <person name="van Wyk S."/>
            <person name="Wingfield M.J."/>
            <person name="Xiong C."/>
            <person name="Yue Q."/>
            <person name="Zhang X."/>
        </authorList>
    </citation>
    <scope>NUCLEOTIDE SEQUENCE [LARGE SCALE GENOMIC DNA]</scope>
    <source>
        <strain evidence="2 3">BP5796</strain>
    </source>
</reference>
<accession>A0A3D8SZY7</accession>
<protein>
    <submittedName>
        <fullName evidence="2">Uncharacterized protein</fullName>
    </submittedName>
</protein>
<sequence length="147" mass="15376">MAPITASAWLAPRVYRNRVAYSSGSSLGGGVGGGAIAVIIIIAIIIFIVVALQQYKKEKQRDLETGAPIRKSKIFKKAAIIAVTFGLASCLCAECCGIGDDEYDPASQPTAEVPGGSGGGFVPQPMPTYQPEMNWEPQHGAAVDPIV</sequence>
<evidence type="ECO:0000256" key="1">
    <source>
        <dbReference type="SAM" id="Phobius"/>
    </source>
</evidence>
<keyword evidence="1" id="KW-0472">Membrane</keyword>
<gene>
    <name evidence="2" type="ORF">BP5796_01203</name>
</gene>
<evidence type="ECO:0000313" key="3">
    <source>
        <dbReference type="Proteomes" id="UP000256328"/>
    </source>
</evidence>
<proteinExistence type="predicted"/>